<feature type="non-terminal residue" evidence="3">
    <location>
        <position position="646"/>
    </location>
</feature>
<name>A0ABD0K8G7_9CAEN</name>
<dbReference type="InterPro" id="IPR006626">
    <property type="entry name" value="PbH1"/>
</dbReference>
<keyword evidence="4" id="KW-1185">Reference proteome</keyword>
<comment type="caution">
    <text evidence="3">The sequence shown here is derived from an EMBL/GenBank/DDBJ whole genome shotgun (WGS) entry which is preliminary data.</text>
</comment>
<dbReference type="PANTHER" id="PTHR36453">
    <property type="entry name" value="SECRETED PROTEIN-RELATED"/>
    <property type="match status" value="1"/>
</dbReference>
<dbReference type="Gene3D" id="2.160.20.10">
    <property type="entry name" value="Single-stranded right-handed beta-helix, Pectin lyase-like"/>
    <property type="match status" value="1"/>
</dbReference>
<dbReference type="SMART" id="SM00710">
    <property type="entry name" value="PbH1"/>
    <property type="match status" value="7"/>
</dbReference>
<evidence type="ECO:0000313" key="3">
    <source>
        <dbReference type="EMBL" id="KAK7483370.1"/>
    </source>
</evidence>
<accession>A0ABD0K8G7</accession>
<evidence type="ECO:0000256" key="1">
    <source>
        <dbReference type="SAM" id="MobiDB-lite"/>
    </source>
</evidence>
<dbReference type="InterPro" id="IPR011050">
    <property type="entry name" value="Pectin_lyase_fold/virulence"/>
</dbReference>
<dbReference type="PANTHER" id="PTHR36453:SF1">
    <property type="entry name" value="RIGHT HANDED BETA HELIX DOMAIN-CONTAINING PROTEIN"/>
    <property type="match status" value="1"/>
</dbReference>
<feature type="region of interest" description="Disordered" evidence="1">
    <location>
        <begin position="619"/>
        <end position="646"/>
    </location>
</feature>
<evidence type="ECO:0000313" key="4">
    <source>
        <dbReference type="Proteomes" id="UP001519460"/>
    </source>
</evidence>
<protein>
    <recommendedName>
        <fullName evidence="2">Right handed beta helix domain-containing protein</fullName>
    </recommendedName>
</protein>
<dbReference type="InterPro" id="IPR012334">
    <property type="entry name" value="Pectin_lyas_fold"/>
</dbReference>
<dbReference type="Pfam" id="PF13229">
    <property type="entry name" value="Beta_helix"/>
    <property type="match status" value="2"/>
</dbReference>
<organism evidence="3 4">
    <name type="scientific">Batillaria attramentaria</name>
    <dbReference type="NCBI Taxonomy" id="370345"/>
    <lineage>
        <taxon>Eukaryota</taxon>
        <taxon>Metazoa</taxon>
        <taxon>Spiralia</taxon>
        <taxon>Lophotrochozoa</taxon>
        <taxon>Mollusca</taxon>
        <taxon>Gastropoda</taxon>
        <taxon>Caenogastropoda</taxon>
        <taxon>Sorbeoconcha</taxon>
        <taxon>Cerithioidea</taxon>
        <taxon>Batillariidae</taxon>
        <taxon>Batillaria</taxon>
    </lineage>
</organism>
<dbReference type="EMBL" id="JACVVK020000227">
    <property type="protein sequence ID" value="KAK7483370.1"/>
    <property type="molecule type" value="Genomic_DNA"/>
</dbReference>
<feature type="domain" description="Right handed beta helix" evidence="2">
    <location>
        <begin position="337"/>
        <end position="470"/>
    </location>
</feature>
<dbReference type="SUPFAM" id="SSF51126">
    <property type="entry name" value="Pectin lyase-like"/>
    <property type="match status" value="1"/>
</dbReference>
<sequence length="646" mass="72416">MMKGYYDLSSTLHFSHDVTGTVVFRAYQGQEVHVTGGKHIASNLFRHVTDSHVLQRLPQVSRDKVLELDLAAAGITDLGTLTSYGFGHMSWVAPLEIFINGKSLRLAEWPNRGFINIKSVPDGQHGRRFTYWSWADESYKVASVDAHTHTITLATKSRYGLRVGHWSASGSPASFGQQGGYFRVINMLCELDQPGEYYIDRTHKKLYVWPNTAHQTLTSSDVVYASMLDQCIVIESNAHNVHFEDFSLEGCRQYGMELKSGRDITLKNMEIKNTGSFGLHCSGDCRRVSVLASDIHDVGGGISISGGDRKTLTSSENVIRDNHIWDHSRCGAQNGDAIHMGGVHIWVINNHLHHGQYTGIRWSGNDHIIEYNHVHHMCWNSSDCGAIHSGRDWTWRGNVIRNNHIHHVLRHHPGAAVRGIMLDDEYSSVLIEHNVFYENEVHTNIGGGRDNIIRYNVMYNATSQSVQVDGRGLHGGHGTTLRDKLQASPYQTPLWQSRYPELANILSKHPEAPEGNQIYKNIFYNPPGIERIHYSGGGLQKPEYFDVHDNIRSYRKTDFWSPDNADFRFRCEALQWANRQNVPQPVTVDQVGPRVATGPHYLTVHRHIPAAHTTQAPVGCDTSTVAPATTAPRGSYLPDGSSPNTL</sequence>
<proteinExistence type="predicted"/>
<dbReference type="InterPro" id="IPR039448">
    <property type="entry name" value="Beta_helix"/>
</dbReference>
<reference evidence="3 4" key="1">
    <citation type="journal article" date="2023" name="Sci. Data">
        <title>Genome assembly of the Korean intertidal mud-creeper Batillaria attramentaria.</title>
        <authorList>
            <person name="Patra A.K."/>
            <person name="Ho P.T."/>
            <person name="Jun S."/>
            <person name="Lee S.J."/>
            <person name="Kim Y."/>
            <person name="Won Y.J."/>
        </authorList>
    </citation>
    <scope>NUCLEOTIDE SEQUENCE [LARGE SCALE GENOMIC DNA]</scope>
    <source>
        <strain evidence="3">Wonlab-2016</strain>
    </source>
</reference>
<dbReference type="AlphaFoldDB" id="A0ABD0K8G7"/>
<evidence type="ECO:0000259" key="2">
    <source>
        <dbReference type="Pfam" id="PF13229"/>
    </source>
</evidence>
<dbReference type="Proteomes" id="UP001519460">
    <property type="component" value="Unassembled WGS sequence"/>
</dbReference>
<gene>
    <name evidence="3" type="ORF">BaRGS_00025310</name>
</gene>
<feature type="domain" description="Right handed beta helix" evidence="2">
    <location>
        <begin position="228"/>
        <end position="331"/>
    </location>
</feature>